<protein>
    <submittedName>
        <fullName evidence="1">Uncharacterized protein</fullName>
    </submittedName>
</protein>
<dbReference type="AlphaFoldDB" id="A0A1R1PNL2"/>
<dbReference type="EMBL" id="LSSK01000639">
    <property type="protein sequence ID" value="OMH82544.1"/>
    <property type="molecule type" value="Genomic_DNA"/>
</dbReference>
<dbReference type="Proteomes" id="UP000188320">
    <property type="component" value="Unassembled WGS sequence"/>
</dbReference>
<gene>
    <name evidence="1" type="ORF">AX774_g3968</name>
</gene>
<keyword evidence="2" id="KW-1185">Reference proteome</keyword>
<comment type="caution">
    <text evidence="1">The sequence shown here is derived from an EMBL/GenBank/DDBJ whole genome shotgun (WGS) entry which is preliminary data.</text>
</comment>
<sequence>MWASLLNRKDDIQQYIKFVNKFQSDQILDSVLDNKYNEEDKELILEKIEADVSRIGMFFDPENMQLNALRFRAMRIRQLLDKSLRPKCVELDSILTNLVVRPFCLYSIDIENIYNEKINSIKHLSSDKFEKLATEHEIDCGYEDDEAESDFGLGLEDELLIEDGIENSDGCENMEVDSVKDRRELELSFQRSKAESAYEIWDDVFINSGQNMSQNHAFEAQKSSKPIKEGLSLLGIYQREFEELLEENTGIGINEFRYFMWEKNHYIVCWLDDFGIFGIRIREYEGN</sequence>
<evidence type="ECO:0000313" key="2">
    <source>
        <dbReference type="Proteomes" id="UP000188320"/>
    </source>
</evidence>
<accession>A0A1R1PNL2</accession>
<proteinExistence type="predicted"/>
<organism evidence="1 2">
    <name type="scientific">Zancudomyces culisetae</name>
    <name type="common">Gut fungus</name>
    <name type="synonym">Smittium culisetae</name>
    <dbReference type="NCBI Taxonomy" id="1213189"/>
    <lineage>
        <taxon>Eukaryota</taxon>
        <taxon>Fungi</taxon>
        <taxon>Fungi incertae sedis</taxon>
        <taxon>Zoopagomycota</taxon>
        <taxon>Kickxellomycotina</taxon>
        <taxon>Harpellomycetes</taxon>
        <taxon>Harpellales</taxon>
        <taxon>Legeriomycetaceae</taxon>
        <taxon>Zancudomyces</taxon>
    </lineage>
</organism>
<name>A0A1R1PNL2_ZANCU</name>
<dbReference type="OrthoDB" id="5593032at2759"/>
<reference evidence="2" key="1">
    <citation type="submission" date="2017-01" db="EMBL/GenBank/DDBJ databases">
        <authorList>
            <person name="Wang Y."/>
            <person name="White M."/>
            <person name="Kvist S."/>
            <person name="Moncalvo J.-M."/>
        </authorList>
    </citation>
    <scope>NUCLEOTIDE SEQUENCE [LARGE SCALE GENOMIC DNA]</scope>
    <source>
        <strain evidence="2">COL-18-3</strain>
    </source>
</reference>
<evidence type="ECO:0000313" key="1">
    <source>
        <dbReference type="EMBL" id="OMH82544.1"/>
    </source>
</evidence>